<dbReference type="FunFam" id="1.10.10.60:FF:000349">
    <property type="entry name" value="Transcription factor MYB39"/>
    <property type="match status" value="1"/>
</dbReference>
<dbReference type="AlphaFoldDB" id="A0AA86SBF3"/>
<organism evidence="8 9">
    <name type="scientific">Sphenostylis stenocarpa</name>
    <dbReference type="NCBI Taxonomy" id="92480"/>
    <lineage>
        <taxon>Eukaryota</taxon>
        <taxon>Viridiplantae</taxon>
        <taxon>Streptophyta</taxon>
        <taxon>Embryophyta</taxon>
        <taxon>Tracheophyta</taxon>
        <taxon>Spermatophyta</taxon>
        <taxon>Magnoliopsida</taxon>
        <taxon>eudicotyledons</taxon>
        <taxon>Gunneridae</taxon>
        <taxon>Pentapetalae</taxon>
        <taxon>rosids</taxon>
        <taxon>fabids</taxon>
        <taxon>Fabales</taxon>
        <taxon>Fabaceae</taxon>
        <taxon>Papilionoideae</taxon>
        <taxon>50 kb inversion clade</taxon>
        <taxon>NPAAA clade</taxon>
        <taxon>indigoferoid/millettioid clade</taxon>
        <taxon>Phaseoleae</taxon>
        <taxon>Sphenostylis</taxon>
    </lineage>
</organism>
<feature type="region of interest" description="Disordered" evidence="5">
    <location>
        <begin position="419"/>
        <end position="456"/>
    </location>
</feature>
<dbReference type="PANTHER" id="PTHR10641:SF1303">
    <property type="entry name" value="MYB TRANSCRIPTION FACTOR"/>
    <property type="match status" value="1"/>
</dbReference>
<keyword evidence="2" id="KW-0677">Repeat</keyword>
<feature type="compositionally biased region" description="Polar residues" evidence="5">
    <location>
        <begin position="433"/>
        <end position="456"/>
    </location>
</feature>
<dbReference type="InterPro" id="IPR009057">
    <property type="entry name" value="Homeodomain-like_sf"/>
</dbReference>
<evidence type="ECO:0000259" key="7">
    <source>
        <dbReference type="PROSITE" id="PS51294"/>
    </source>
</evidence>
<name>A0AA86SBF3_9FABA</name>
<dbReference type="EMBL" id="OY731399">
    <property type="protein sequence ID" value="CAJ1934090.1"/>
    <property type="molecule type" value="Genomic_DNA"/>
</dbReference>
<evidence type="ECO:0000256" key="1">
    <source>
        <dbReference type="ARBA" id="ARBA00004123"/>
    </source>
</evidence>
<dbReference type="Gramene" id="rna-AYBTSS11_LOCUS6721">
    <property type="protein sequence ID" value="CAJ1934090.1"/>
    <property type="gene ID" value="gene-AYBTSS11_LOCUS6721"/>
</dbReference>
<reference evidence="8" key="1">
    <citation type="submission" date="2023-10" db="EMBL/GenBank/DDBJ databases">
        <authorList>
            <person name="Domelevo Entfellner J.-B."/>
        </authorList>
    </citation>
    <scope>NUCLEOTIDE SEQUENCE</scope>
</reference>
<dbReference type="InterPro" id="IPR015495">
    <property type="entry name" value="Myb_TF_plants"/>
</dbReference>
<feature type="domain" description="HTH myb-type" evidence="7">
    <location>
        <begin position="204"/>
        <end position="258"/>
    </location>
</feature>
<evidence type="ECO:0000313" key="9">
    <source>
        <dbReference type="Proteomes" id="UP001189624"/>
    </source>
</evidence>
<feature type="domain" description="Myb-like" evidence="6">
    <location>
        <begin position="204"/>
        <end position="254"/>
    </location>
</feature>
<evidence type="ECO:0000259" key="6">
    <source>
        <dbReference type="PROSITE" id="PS50090"/>
    </source>
</evidence>
<dbReference type="PROSITE" id="PS50090">
    <property type="entry name" value="MYB_LIKE"/>
    <property type="match status" value="2"/>
</dbReference>
<dbReference type="CDD" id="cd00167">
    <property type="entry name" value="SANT"/>
    <property type="match status" value="2"/>
</dbReference>
<dbReference type="InterPro" id="IPR017930">
    <property type="entry name" value="Myb_dom"/>
</dbReference>
<dbReference type="PROSITE" id="PS51294">
    <property type="entry name" value="HTH_MYB"/>
    <property type="match status" value="2"/>
</dbReference>
<dbReference type="SMART" id="SM00717">
    <property type="entry name" value="SANT"/>
    <property type="match status" value="2"/>
</dbReference>
<evidence type="ECO:0000256" key="3">
    <source>
        <dbReference type="ARBA" id="ARBA00023125"/>
    </source>
</evidence>
<keyword evidence="3" id="KW-0238">DNA-binding</keyword>
<dbReference type="Pfam" id="PF00249">
    <property type="entry name" value="Myb_DNA-binding"/>
    <property type="match status" value="2"/>
</dbReference>
<dbReference type="SUPFAM" id="SSF46689">
    <property type="entry name" value="Homeodomain-like"/>
    <property type="match status" value="1"/>
</dbReference>
<gene>
    <name evidence="8" type="ORF">AYBTSS11_LOCUS6721</name>
</gene>
<dbReference type="FunFam" id="1.10.10.60:FF:000001">
    <property type="entry name" value="MYB-related transcription factor"/>
    <property type="match status" value="1"/>
</dbReference>
<feature type="domain" description="HTH myb-type" evidence="7">
    <location>
        <begin position="151"/>
        <end position="203"/>
    </location>
</feature>
<dbReference type="PANTHER" id="PTHR10641">
    <property type="entry name" value="MYB FAMILY TRANSCRIPTION FACTOR"/>
    <property type="match status" value="1"/>
</dbReference>
<keyword evidence="4" id="KW-0539">Nucleus</keyword>
<comment type="subcellular location">
    <subcellularLocation>
        <location evidence="1">Nucleus</location>
    </subcellularLocation>
</comment>
<feature type="domain" description="Myb-like" evidence="6">
    <location>
        <begin position="151"/>
        <end position="203"/>
    </location>
</feature>
<dbReference type="Gene3D" id="1.10.10.60">
    <property type="entry name" value="Homeodomain-like"/>
    <property type="match status" value="2"/>
</dbReference>
<evidence type="ECO:0000256" key="2">
    <source>
        <dbReference type="ARBA" id="ARBA00022737"/>
    </source>
</evidence>
<evidence type="ECO:0000256" key="5">
    <source>
        <dbReference type="SAM" id="MobiDB-lite"/>
    </source>
</evidence>
<proteinExistence type="predicted"/>
<accession>A0AA86SBF3</accession>
<evidence type="ECO:0000313" key="8">
    <source>
        <dbReference type="EMBL" id="CAJ1934090.1"/>
    </source>
</evidence>
<dbReference type="GO" id="GO:0003677">
    <property type="term" value="F:DNA binding"/>
    <property type="evidence" value="ECO:0007669"/>
    <property type="project" value="UniProtKB-KW"/>
</dbReference>
<dbReference type="InterPro" id="IPR001005">
    <property type="entry name" value="SANT/Myb"/>
</dbReference>
<protein>
    <submittedName>
        <fullName evidence="8">Uncharacterized protein</fullName>
    </submittedName>
</protein>
<keyword evidence="9" id="KW-1185">Reference proteome</keyword>
<dbReference type="Proteomes" id="UP001189624">
    <property type="component" value="Chromosome 2"/>
</dbReference>
<sequence length="481" mass="54400">MGDQKQYIMGEHIEGFKKAFQQAKQLFGMSLTDDRFNIDKDVCQDCLVTLEDLSDDEKSCQDVEADNPRLPFPLSLPPRFIPFFATPRASRAQPHALLILNFTDRLSCKEDELLQWKHSRLVGDCLVKNYANFQEYLCEYVMMGRAPCSDESGLKKGPWTPEEDNILVEYIQRHGHGSWRALPNLAGLNRCGKSCRLRWTNYLRPDIKRGKFSEEEEQLIISLHAVLGNKWSSIAGHLPGRTDNEIKNFWNTHLKKKLMQMGLDPVTHRPRSDHLDLLSILQQLLAATNIVSNFTNTWDINALRLQSDATQLAKLQLLQNILQVLVASPASNMDLLNPFGPSSSLPDGFLTEVLGLDQSKLQNLYNGFPSQNQPIFQSFVEAPPQQQALSTGYHLMNGGSNRSCMNSEKVDKQLDAPYSTPLDSLPDLASASPECSTGKQMENKVNPNEFSDPSSTSTTFEMWGDFMYEDVSDAYWKDLIE</sequence>
<evidence type="ECO:0000256" key="4">
    <source>
        <dbReference type="ARBA" id="ARBA00023242"/>
    </source>
</evidence>
<dbReference type="GO" id="GO:0005634">
    <property type="term" value="C:nucleus"/>
    <property type="evidence" value="ECO:0007669"/>
    <property type="project" value="UniProtKB-SubCell"/>
</dbReference>